<dbReference type="SUPFAM" id="SSF53335">
    <property type="entry name" value="S-adenosyl-L-methionine-dependent methyltransferases"/>
    <property type="match status" value="1"/>
</dbReference>
<comment type="caution">
    <text evidence="7">Lacks conserved residue(s) required for the propagation of feature annotation.</text>
</comment>
<dbReference type="Proteomes" id="UP000306585">
    <property type="component" value="Unassembled WGS sequence"/>
</dbReference>
<organism evidence="10 11">
    <name type="scientific">Mariprofundus erugo</name>
    <dbReference type="NCBI Taxonomy" id="2528639"/>
    <lineage>
        <taxon>Bacteria</taxon>
        <taxon>Pseudomonadati</taxon>
        <taxon>Pseudomonadota</taxon>
        <taxon>Candidatius Mariprofundia</taxon>
        <taxon>Mariprofundales</taxon>
        <taxon>Mariprofundaceae</taxon>
        <taxon>Mariprofundus</taxon>
    </lineage>
</organism>
<keyword evidence="8" id="KW-0472">Membrane</keyword>
<feature type="transmembrane region" description="Helical" evidence="8">
    <location>
        <begin position="405"/>
        <end position="424"/>
    </location>
</feature>
<feature type="transmembrane region" description="Helical" evidence="8">
    <location>
        <begin position="147"/>
        <end position="168"/>
    </location>
</feature>
<feature type="transmembrane region" description="Helical" evidence="8">
    <location>
        <begin position="42"/>
        <end position="62"/>
    </location>
</feature>
<dbReference type="Pfam" id="PF12895">
    <property type="entry name" value="ANAPC3"/>
    <property type="match status" value="1"/>
</dbReference>
<evidence type="ECO:0000256" key="4">
    <source>
        <dbReference type="ARBA" id="ARBA00022803"/>
    </source>
</evidence>
<dbReference type="InterPro" id="IPR050498">
    <property type="entry name" value="Ycf3"/>
</dbReference>
<feature type="transmembrane region" description="Helical" evidence="8">
    <location>
        <begin position="251"/>
        <end position="269"/>
    </location>
</feature>
<evidence type="ECO:0000256" key="7">
    <source>
        <dbReference type="PROSITE-ProRule" id="PRU00354"/>
    </source>
</evidence>
<keyword evidence="8" id="KW-1133">Transmembrane helix</keyword>
<dbReference type="InterPro" id="IPR019734">
    <property type="entry name" value="TPR_rpt"/>
</dbReference>
<dbReference type="CDD" id="cd02440">
    <property type="entry name" value="AdoMet_MTases"/>
    <property type="match status" value="1"/>
</dbReference>
<reference evidence="10 11" key="1">
    <citation type="journal article" date="2019" name="Appl. Environ. Microbiol.">
        <title>Environmental Evidence and Genomic Insight of Iron-oxidizing Bacteria Preference Towards More Corrosion Resistant Stainless Steel at Higher Salinities.</title>
        <authorList>
            <person name="Garrison C.E."/>
            <person name="Price K.A."/>
            <person name="Field E.K."/>
        </authorList>
    </citation>
    <scope>NUCLEOTIDE SEQUENCE [LARGE SCALE GENOMIC DNA]</scope>
    <source>
        <strain evidence="10 11">P3</strain>
    </source>
</reference>
<dbReference type="EMBL" id="VBRY01000003">
    <property type="protein sequence ID" value="TLS68313.1"/>
    <property type="molecule type" value="Genomic_DNA"/>
</dbReference>
<dbReference type="SUPFAM" id="SSF48452">
    <property type="entry name" value="TPR-like"/>
    <property type="match status" value="1"/>
</dbReference>
<name>A0A5R9GVQ7_9PROT</name>
<dbReference type="PROSITE" id="PS50005">
    <property type="entry name" value="TPR"/>
    <property type="match status" value="1"/>
</dbReference>
<feature type="transmembrane region" description="Helical" evidence="8">
    <location>
        <begin position="354"/>
        <end position="374"/>
    </location>
</feature>
<evidence type="ECO:0000256" key="1">
    <source>
        <dbReference type="ARBA" id="ARBA00007867"/>
    </source>
</evidence>
<feature type="transmembrane region" description="Helical" evidence="8">
    <location>
        <begin position="380"/>
        <end position="398"/>
    </location>
</feature>
<dbReference type="GO" id="GO:0016740">
    <property type="term" value="F:transferase activity"/>
    <property type="evidence" value="ECO:0007669"/>
    <property type="project" value="UniProtKB-UniRule"/>
</dbReference>
<evidence type="ECO:0000313" key="11">
    <source>
        <dbReference type="Proteomes" id="UP000306585"/>
    </source>
</evidence>
<evidence type="ECO:0000256" key="6">
    <source>
        <dbReference type="PROSITE-ProRule" id="PRU00339"/>
    </source>
</evidence>
<dbReference type="Pfam" id="PF01564">
    <property type="entry name" value="Spermine_synth"/>
    <property type="match status" value="1"/>
</dbReference>
<feature type="transmembrane region" description="Helical" evidence="8">
    <location>
        <begin position="180"/>
        <end position="198"/>
    </location>
</feature>
<protein>
    <submittedName>
        <fullName evidence="10">Tetratricopeptide repeat protein</fullName>
    </submittedName>
</protein>
<comment type="caution">
    <text evidence="10">The sequence shown here is derived from an EMBL/GenBank/DDBJ whole genome shotgun (WGS) entry which is preliminary data.</text>
</comment>
<dbReference type="Gene3D" id="3.40.50.150">
    <property type="entry name" value="Vaccinia Virus protein VP39"/>
    <property type="match status" value="1"/>
</dbReference>
<feature type="transmembrane region" description="Helical" evidence="8">
    <location>
        <begin position="219"/>
        <end position="239"/>
    </location>
</feature>
<feature type="transmembrane region" description="Helical" evidence="8">
    <location>
        <begin position="69"/>
        <end position="87"/>
    </location>
</feature>
<keyword evidence="4 6" id="KW-0802">TPR repeat</keyword>
<dbReference type="Gene3D" id="1.25.40.10">
    <property type="entry name" value="Tetratricopeptide repeat domain"/>
    <property type="match status" value="2"/>
</dbReference>
<gene>
    <name evidence="10" type="ORF">FEF65_04800</name>
</gene>
<evidence type="ECO:0000256" key="2">
    <source>
        <dbReference type="ARBA" id="ARBA00022679"/>
    </source>
</evidence>
<accession>A0A5R9GVQ7</accession>
<feature type="repeat" description="TPR" evidence="6">
    <location>
        <begin position="838"/>
        <end position="871"/>
    </location>
</feature>
<evidence type="ECO:0000259" key="9">
    <source>
        <dbReference type="PROSITE" id="PS51006"/>
    </source>
</evidence>
<dbReference type="InterPro" id="IPR011990">
    <property type="entry name" value="TPR-like_helical_dom_sf"/>
</dbReference>
<dbReference type="SMART" id="SM00028">
    <property type="entry name" value="TPR"/>
    <property type="match status" value="3"/>
</dbReference>
<feature type="transmembrane region" description="Helical" evidence="8">
    <location>
        <begin position="281"/>
        <end position="308"/>
    </location>
</feature>
<feature type="transmembrane region" description="Helical" evidence="8">
    <location>
        <begin position="107"/>
        <end position="135"/>
    </location>
</feature>
<dbReference type="InterPro" id="IPR030374">
    <property type="entry name" value="PABS"/>
</dbReference>
<evidence type="ECO:0000256" key="5">
    <source>
        <dbReference type="ARBA" id="ARBA00023115"/>
    </source>
</evidence>
<feature type="transmembrane region" description="Helical" evidence="8">
    <location>
        <begin position="12"/>
        <end position="30"/>
    </location>
</feature>
<keyword evidence="2 7" id="KW-0808">Transferase</keyword>
<evidence type="ECO:0000256" key="3">
    <source>
        <dbReference type="ARBA" id="ARBA00022737"/>
    </source>
</evidence>
<dbReference type="PANTHER" id="PTHR44858">
    <property type="entry name" value="TETRATRICOPEPTIDE REPEAT PROTEIN 6"/>
    <property type="match status" value="1"/>
</dbReference>
<keyword evidence="11" id="KW-1185">Reference proteome</keyword>
<evidence type="ECO:0000256" key="8">
    <source>
        <dbReference type="SAM" id="Phobius"/>
    </source>
</evidence>
<evidence type="ECO:0000313" key="10">
    <source>
        <dbReference type="EMBL" id="TLS68313.1"/>
    </source>
</evidence>
<dbReference type="PANTHER" id="PTHR44858:SF1">
    <property type="entry name" value="UDP-N-ACETYLGLUCOSAMINE--PEPTIDE N-ACETYLGLUCOSAMINYLTRANSFERASE SPINDLY-RELATED"/>
    <property type="match status" value="1"/>
</dbReference>
<dbReference type="GO" id="GO:0006596">
    <property type="term" value="P:polyamine biosynthetic process"/>
    <property type="evidence" value="ECO:0007669"/>
    <property type="project" value="UniProtKB-UniRule"/>
</dbReference>
<proteinExistence type="inferred from homology"/>
<dbReference type="InterPro" id="IPR029063">
    <property type="entry name" value="SAM-dependent_MTases_sf"/>
</dbReference>
<sequence length="950" mass="105762">MMQEDSVTRRLFVGLMMLSGLAGISYEILYGRILGNIIGDQFIVSAAVLMTFLLGIGLGAMYAHRLWRWLWAIEAGIGIYGLLMVAVQPWLEPLVYSASALFGGSLAGSVLVCVLLLIAPALLIGCSVPLFAGYFARMQHGGSGAFAHVYMVYNLGAALTALLIEFYLIRSLGVRGTVTLFALVNLLIAAGLRCSAVGPRQPHGRRWQTLVFRLPDRMVAALVLASVASAIFQLFMVKYAELVFGPFRESFALVLSLVLLGITLGSRLVRRFSPGFTTVMWWNLAGLLWLMLAAGGAIYVYAALYPLAGDSFWQVVLLKWLVLALLMLVPATSFGATIPALLTSRGEISQESGTLLFISSIANVCGFLLMVFLLHRYLDYGVQLLVVATISLLALLVFEVARLRRLLAAGLLLAAMGGAFAGEWDEDLLYLSYTKFKSVTGLMEERKRTQSFERYKGYQDVFSINRVEGEPYFFINGYISIPLNNPSEKIVGALSTLYAPRLDDALVLGLGSGATASSAGLFFDHTDVVEINPVVRENLFRMAEWNFDIEHNPRITIHVDDAIHFVKAGGKNYSLILNTVTTPLYFSSSKLYTKDFFDDVKRRLTPDGVYVTWMDSRIGDVGAGMILRTLQASFRHCAALYVKGAYFLLVASDQPLVMTQQQAVTTQSELRDNLMQRYGIMSEWLPYHLMTTDLFALPIDPELPLNTADDPVLEFEIASLQKGGIPEFRKKLEAHFDIAEIRQAMTSVPAAFPADFLAHARARLGRSSIEERWQTLLAAEDSQARRDLAELELRRVRMEVVKGAREIHAYAYQLMKLKRYREAITYLQRVQAMAPAYDNASYNLGVCFELLGDEEQALENFRHELVVDPADQDASYRIARLLLRMQRYEQALAALDDYLQRPGPLQARAYFYRAAAHKALGHADQARVDLLQAMQLGPIDRALAEQLHLL</sequence>
<feature type="transmembrane region" description="Helical" evidence="8">
    <location>
        <begin position="320"/>
        <end position="342"/>
    </location>
</feature>
<dbReference type="PROSITE" id="PS51006">
    <property type="entry name" value="PABS_2"/>
    <property type="match status" value="1"/>
</dbReference>
<comment type="similarity">
    <text evidence="1">Belongs to the spermidine/spermine synthase family.</text>
</comment>
<feature type="domain" description="PABS" evidence="9">
    <location>
        <begin position="551"/>
        <end position="662"/>
    </location>
</feature>
<keyword evidence="3" id="KW-0677">Repeat</keyword>
<keyword evidence="5 7" id="KW-0620">Polyamine biosynthesis</keyword>
<keyword evidence="8" id="KW-0812">Transmembrane</keyword>
<dbReference type="AlphaFoldDB" id="A0A5R9GVQ7"/>